<name>A0A2A6BX72_PRIPA</name>
<evidence type="ECO:0000313" key="1">
    <source>
        <dbReference type="EnsemblMetazoa" id="PPA34379.1"/>
    </source>
</evidence>
<dbReference type="Proteomes" id="UP000005239">
    <property type="component" value="Unassembled WGS sequence"/>
</dbReference>
<dbReference type="EnsemblMetazoa" id="PPA34379.1">
    <property type="protein sequence ID" value="PPA34379.1"/>
    <property type="gene ID" value="WBGene00272748"/>
</dbReference>
<keyword evidence="2" id="KW-1185">Reference proteome</keyword>
<accession>A0A8R1YRB5</accession>
<dbReference type="OrthoDB" id="5841934at2759"/>
<proteinExistence type="predicted"/>
<organism evidence="1 2">
    <name type="scientific">Pristionchus pacificus</name>
    <name type="common">Parasitic nematode worm</name>
    <dbReference type="NCBI Taxonomy" id="54126"/>
    <lineage>
        <taxon>Eukaryota</taxon>
        <taxon>Metazoa</taxon>
        <taxon>Ecdysozoa</taxon>
        <taxon>Nematoda</taxon>
        <taxon>Chromadorea</taxon>
        <taxon>Rhabditida</taxon>
        <taxon>Rhabditina</taxon>
        <taxon>Diplogasteromorpha</taxon>
        <taxon>Diplogasteroidea</taxon>
        <taxon>Neodiplogasteridae</taxon>
        <taxon>Pristionchus</taxon>
    </lineage>
</organism>
<protein>
    <submittedName>
        <fullName evidence="1">Uncharacterized protein</fullName>
    </submittedName>
</protein>
<gene>
    <name evidence="1" type="primary">WBGene00272748</name>
</gene>
<dbReference type="AlphaFoldDB" id="A0A2A6BX72"/>
<reference evidence="2" key="1">
    <citation type="journal article" date="2008" name="Nat. Genet.">
        <title>The Pristionchus pacificus genome provides a unique perspective on nematode lifestyle and parasitism.</title>
        <authorList>
            <person name="Dieterich C."/>
            <person name="Clifton S.W."/>
            <person name="Schuster L.N."/>
            <person name="Chinwalla A."/>
            <person name="Delehaunty K."/>
            <person name="Dinkelacker I."/>
            <person name="Fulton L."/>
            <person name="Fulton R."/>
            <person name="Godfrey J."/>
            <person name="Minx P."/>
            <person name="Mitreva M."/>
            <person name="Roeseler W."/>
            <person name="Tian H."/>
            <person name="Witte H."/>
            <person name="Yang S.P."/>
            <person name="Wilson R.K."/>
            <person name="Sommer R.J."/>
        </authorList>
    </citation>
    <scope>NUCLEOTIDE SEQUENCE [LARGE SCALE GENOMIC DNA]</scope>
    <source>
        <strain evidence="2">PS312</strain>
    </source>
</reference>
<accession>A0A2A6BX72</accession>
<evidence type="ECO:0000313" key="2">
    <source>
        <dbReference type="Proteomes" id="UP000005239"/>
    </source>
</evidence>
<sequence>MSTMGSTDVMKFAGEVNRLYQKGNLKQITEDQMKITIFLTGLDLQIQKSMRTQLFNAVSQKSACTFQELLEKYSALKVLERDVSVVQKNATMIRSQSDIREGLEGIGKSKAGFQF</sequence>
<reference evidence="1" key="2">
    <citation type="submission" date="2022-06" db="UniProtKB">
        <authorList>
            <consortium name="EnsemblMetazoa"/>
        </authorList>
    </citation>
    <scope>IDENTIFICATION</scope>
    <source>
        <strain evidence="1">PS312</strain>
    </source>
</reference>